<gene>
    <name evidence="10" type="primary">trpA_1</name>
    <name evidence="8" type="synonym">trpA</name>
    <name evidence="10" type="ORF">KDH_25040</name>
</gene>
<evidence type="ECO:0000256" key="7">
    <source>
        <dbReference type="ARBA" id="ARBA00049047"/>
    </source>
</evidence>
<accession>A0ABQ6FQS5</accession>
<dbReference type="PANTHER" id="PTHR43406:SF1">
    <property type="entry name" value="TRYPTOPHAN SYNTHASE ALPHA CHAIN, CHLOROPLASTIC"/>
    <property type="match status" value="1"/>
</dbReference>
<dbReference type="HAMAP" id="MF_00131">
    <property type="entry name" value="Trp_synth_alpha"/>
    <property type="match status" value="1"/>
</dbReference>
<keyword evidence="4 8" id="KW-0822">Tryptophan biosynthesis</keyword>
<dbReference type="InterPro" id="IPR013785">
    <property type="entry name" value="Aldolase_TIM"/>
</dbReference>
<dbReference type="PROSITE" id="PS00167">
    <property type="entry name" value="TRP_SYNTHASE_ALPHA"/>
    <property type="match status" value="1"/>
</dbReference>
<dbReference type="InterPro" id="IPR002028">
    <property type="entry name" value="Trp_synthase_suA"/>
</dbReference>
<evidence type="ECO:0000256" key="5">
    <source>
        <dbReference type="ARBA" id="ARBA00023141"/>
    </source>
</evidence>
<evidence type="ECO:0000256" key="3">
    <source>
        <dbReference type="ARBA" id="ARBA00022605"/>
    </source>
</evidence>
<organism evidence="10 11">
    <name type="scientific">Dictyobacter halimunensis</name>
    <dbReference type="NCBI Taxonomy" id="3026934"/>
    <lineage>
        <taxon>Bacteria</taxon>
        <taxon>Bacillati</taxon>
        <taxon>Chloroflexota</taxon>
        <taxon>Ktedonobacteria</taxon>
        <taxon>Ktedonobacterales</taxon>
        <taxon>Dictyobacteraceae</taxon>
        <taxon>Dictyobacter</taxon>
    </lineage>
</organism>
<evidence type="ECO:0000256" key="4">
    <source>
        <dbReference type="ARBA" id="ARBA00022822"/>
    </source>
</evidence>
<dbReference type="InterPro" id="IPR011060">
    <property type="entry name" value="RibuloseP-bd_barrel"/>
</dbReference>
<dbReference type="EC" id="4.2.1.20" evidence="8"/>
<comment type="similarity">
    <text evidence="8 9">Belongs to the TrpA family.</text>
</comment>
<comment type="catalytic activity">
    <reaction evidence="7 8">
        <text>(1S,2R)-1-C-(indol-3-yl)glycerol 3-phosphate + L-serine = D-glyceraldehyde 3-phosphate + L-tryptophan + H2O</text>
        <dbReference type="Rhea" id="RHEA:10532"/>
        <dbReference type="ChEBI" id="CHEBI:15377"/>
        <dbReference type="ChEBI" id="CHEBI:33384"/>
        <dbReference type="ChEBI" id="CHEBI:57912"/>
        <dbReference type="ChEBI" id="CHEBI:58866"/>
        <dbReference type="ChEBI" id="CHEBI:59776"/>
        <dbReference type="EC" id="4.2.1.20"/>
    </reaction>
</comment>
<keyword evidence="11" id="KW-1185">Reference proteome</keyword>
<evidence type="ECO:0000313" key="11">
    <source>
        <dbReference type="Proteomes" id="UP001344906"/>
    </source>
</evidence>
<sequence>MKDGKLLSSGKTHNISKLAQEILEKRKRKPILLMAHQILGYPDFETNYEMIRLFQECGVDLVELQIPFSEPIADGPLFLKANQKALERGVTVEQCLDFAQKVTRDFALPCLFMTYYNILLQYGVQRFVETARSIGIRGLIVPDAFPEESEEYFAACKQEQVDPILVVTPYTPVNRLEYLAKKAEGFWYCAARKGVTGFKTSFGDATTDFLSRCRQYASTPIAVGFGIQRPEDVRYLVNKSDIATVGSALLNVLEAEGTPGVREFLLSLRP</sequence>
<proteinExistence type="inferred from homology"/>
<keyword evidence="3 8" id="KW-0028">Amino-acid biosynthesis</keyword>
<feature type="active site" description="Proton acceptor" evidence="8">
    <location>
        <position position="63"/>
    </location>
</feature>
<evidence type="ECO:0000256" key="6">
    <source>
        <dbReference type="ARBA" id="ARBA00023239"/>
    </source>
</evidence>
<evidence type="ECO:0000313" key="10">
    <source>
        <dbReference type="EMBL" id="GLV55660.1"/>
    </source>
</evidence>
<dbReference type="EMBL" id="BSRI01000001">
    <property type="protein sequence ID" value="GLV55660.1"/>
    <property type="molecule type" value="Genomic_DNA"/>
</dbReference>
<feature type="active site" description="Proton acceptor" evidence="8">
    <location>
        <position position="74"/>
    </location>
</feature>
<keyword evidence="5 8" id="KW-0057">Aromatic amino acid biosynthesis</keyword>
<dbReference type="SUPFAM" id="SSF51366">
    <property type="entry name" value="Ribulose-phoshate binding barrel"/>
    <property type="match status" value="1"/>
</dbReference>
<evidence type="ECO:0000256" key="2">
    <source>
        <dbReference type="ARBA" id="ARBA00011270"/>
    </source>
</evidence>
<dbReference type="InterPro" id="IPR018204">
    <property type="entry name" value="Trp_synthase_alpha_AS"/>
</dbReference>
<name>A0ABQ6FQS5_9CHLR</name>
<comment type="pathway">
    <text evidence="1 8">Amino-acid biosynthesis; L-tryptophan biosynthesis; L-tryptophan from chorismate: step 5/5.</text>
</comment>
<dbReference type="Pfam" id="PF00290">
    <property type="entry name" value="Trp_syntA"/>
    <property type="match status" value="1"/>
</dbReference>
<evidence type="ECO:0000256" key="8">
    <source>
        <dbReference type="HAMAP-Rule" id="MF_00131"/>
    </source>
</evidence>
<evidence type="ECO:0000256" key="1">
    <source>
        <dbReference type="ARBA" id="ARBA00004733"/>
    </source>
</evidence>
<comment type="subunit">
    <text evidence="2 8">Tetramer of two alpha and two beta chains.</text>
</comment>
<dbReference type="Proteomes" id="UP001344906">
    <property type="component" value="Unassembled WGS sequence"/>
</dbReference>
<dbReference type="NCBIfam" id="TIGR00262">
    <property type="entry name" value="trpA"/>
    <property type="match status" value="1"/>
</dbReference>
<dbReference type="Gene3D" id="3.20.20.70">
    <property type="entry name" value="Aldolase class I"/>
    <property type="match status" value="1"/>
</dbReference>
<dbReference type="RefSeq" id="WP_338250197.1">
    <property type="nucleotide sequence ID" value="NZ_BSRI01000001.1"/>
</dbReference>
<comment type="function">
    <text evidence="8">The alpha subunit is responsible for the aldol cleavage of indoleglycerol phosphate to indole and glyceraldehyde 3-phosphate.</text>
</comment>
<dbReference type="CDD" id="cd04724">
    <property type="entry name" value="Tryptophan_synthase_alpha"/>
    <property type="match status" value="1"/>
</dbReference>
<evidence type="ECO:0000256" key="9">
    <source>
        <dbReference type="RuleBase" id="RU003662"/>
    </source>
</evidence>
<comment type="caution">
    <text evidence="10">The sequence shown here is derived from an EMBL/GenBank/DDBJ whole genome shotgun (WGS) entry which is preliminary data.</text>
</comment>
<dbReference type="PANTHER" id="PTHR43406">
    <property type="entry name" value="TRYPTOPHAN SYNTHASE, ALPHA CHAIN"/>
    <property type="match status" value="1"/>
</dbReference>
<keyword evidence="6 8" id="KW-0456">Lyase</keyword>
<protein>
    <recommendedName>
        <fullName evidence="8">Tryptophan synthase alpha chain</fullName>
        <ecNumber evidence="8">4.2.1.20</ecNumber>
    </recommendedName>
</protein>
<reference evidence="10 11" key="1">
    <citation type="submission" date="2023-02" db="EMBL/GenBank/DDBJ databases">
        <title>Dictyobacter halimunensis sp. nov., a new member of the class Ktedonobacteria from forest soil in a geothermal area.</title>
        <authorList>
            <person name="Rachmania M.K."/>
            <person name="Ningsih F."/>
            <person name="Sakai Y."/>
            <person name="Yabe S."/>
            <person name="Yokota A."/>
            <person name="Sjamsuridzal W."/>
        </authorList>
    </citation>
    <scope>NUCLEOTIDE SEQUENCE [LARGE SCALE GENOMIC DNA]</scope>
    <source>
        <strain evidence="10 11">S3.2.2.5</strain>
    </source>
</reference>